<dbReference type="PANTHER" id="PTHR34315">
    <property type="match status" value="1"/>
</dbReference>
<dbReference type="Gene3D" id="2.60.130.10">
    <property type="entry name" value="Aromatic compound dioxygenase"/>
    <property type="match status" value="1"/>
</dbReference>
<dbReference type="EMBL" id="CP000116">
    <property type="protein sequence ID" value="AAZ97155.1"/>
    <property type="molecule type" value="Genomic_DNA"/>
</dbReference>
<dbReference type="GO" id="GO:0016702">
    <property type="term" value="F:oxidoreductase activity, acting on single donors with incorporation of molecular oxygen, incorporation of two atoms of oxygen"/>
    <property type="evidence" value="ECO:0007669"/>
    <property type="project" value="InterPro"/>
</dbReference>
<feature type="domain" description="Intradiol ring-cleavage dioxygenases" evidence="1">
    <location>
        <begin position="53"/>
        <end position="167"/>
    </location>
</feature>
<organism evidence="2 3">
    <name type="scientific">Thiobacillus denitrificans (strain ATCC 25259 / T1)</name>
    <dbReference type="NCBI Taxonomy" id="292415"/>
    <lineage>
        <taxon>Bacteria</taxon>
        <taxon>Pseudomonadati</taxon>
        <taxon>Pseudomonadota</taxon>
        <taxon>Betaproteobacteria</taxon>
        <taxon>Nitrosomonadales</taxon>
        <taxon>Thiobacillaceae</taxon>
        <taxon>Thiobacillus</taxon>
    </lineage>
</organism>
<sequence length="252" mass="27560">MTRPPQDRTPCCQTRRALLGLIGTGLSSLATGVGTAAQAPRTPGCIVRPEQMEGPYFVEARLRRSDIRAERVGGAPKPGVPLHLTFRVLRFDGRRCTAVPGAVVDVWQCDARGVYSGVRDFAGRFDTRGEQFLRGYQMTDAEGLARFVTIYPGWYPGRAVHLHFKIRTEPGAARGEAFTSQLYFDDALTDRIHSRPPYRREGVRRTRNADDGIFQAGGEKLILNLTRSGESASQAGEAYAAIFDIALSGSGA</sequence>
<proteinExistence type="predicted"/>
<dbReference type="OrthoDB" id="9805815at2"/>
<dbReference type="Proteomes" id="UP000008291">
    <property type="component" value="Chromosome"/>
</dbReference>
<evidence type="ECO:0000313" key="2">
    <source>
        <dbReference type="EMBL" id="AAZ97155.1"/>
    </source>
</evidence>
<dbReference type="InterPro" id="IPR000627">
    <property type="entry name" value="Intradiol_dOase_C"/>
</dbReference>
<dbReference type="HOGENOM" id="CLU_027719_2_1_4"/>
<gene>
    <name evidence="2" type="ordered locus">Tbd_1202</name>
</gene>
<name>Q3SJK2_THIDA</name>
<dbReference type="CDD" id="cd03457">
    <property type="entry name" value="intradiol_dioxygenase_like"/>
    <property type="match status" value="1"/>
</dbReference>
<dbReference type="AlphaFoldDB" id="Q3SJK2"/>
<dbReference type="STRING" id="292415.Tbd_1202"/>
<dbReference type="InterPro" id="IPR015889">
    <property type="entry name" value="Intradiol_dOase_core"/>
</dbReference>
<dbReference type="KEGG" id="tbd:Tbd_1202"/>
<dbReference type="Pfam" id="PF00775">
    <property type="entry name" value="Dioxygenase_C"/>
    <property type="match status" value="1"/>
</dbReference>
<dbReference type="PROSITE" id="PS51318">
    <property type="entry name" value="TAT"/>
    <property type="match status" value="1"/>
</dbReference>
<dbReference type="InterPro" id="IPR006311">
    <property type="entry name" value="TAT_signal"/>
</dbReference>
<dbReference type="GO" id="GO:0008199">
    <property type="term" value="F:ferric iron binding"/>
    <property type="evidence" value="ECO:0007669"/>
    <property type="project" value="InterPro"/>
</dbReference>
<dbReference type="RefSeq" id="WP_011311714.1">
    <property type="nucleotide sequence ID" value="NC_007404.1"/>
</dbReference>
<reference evidence="2 3" key="1">
    <citation type="journal article" date="2006" name="J. Bacteriol.">
        <title>The genome sequence of the obligately chemolithoautotrophic, facultatively anaerobic bacterium Thiobacillus denitrificans.</title>
        <authorList>
            <person name="Beller H.R."/>
            <person name="Chain P.S."/>
            <person name="Letain T.E."/>
            <person name="Chakicherla A."/>
            <person name="Larimer F.W."/>
            <person name="Richardson P.M."/>
            <person name="Coleman M.A."/>
            <person name="Wood A.P."/>
            <person name="Kelly D.P."/>
        </authorList>
    </citation>
    <scope>NUCLEOTIDE SEQUENCE [LARGE SCALE GENOMIC DNA]</scope>
    <source>
        <strain evidence="2 3">ATCC 25259</strain>
    </source>
</reference>
<dbReference type="eggNOG" id="COG3485">
    <property type="taxonomic scope" value="Bacteria"/>
</dbReference>
<evidence type="ECO:0000259" key="1">
    <source>
        <dbReference type="Pfam" id="PF00775"/>
    </source>
</evidence>
<dbReference type="SUPFAM" id="SSF49482">
    <property type="entry name" value="Aromatic compound dioxygenase"/>
    <property type="match status" value="1"/>
</dbReference>
<accession>Q3SJK2</accession>
<keyword evidence="3" id="KW-1185">Reference proteome</keyword>
<evidence type="ECO:0000313" key="3">
    <source>
        <dbReference type="Proteomes" id="UP000008291"/>
    </source>
</evidence>
<dbReference type="PANTHER" id="PTHR34315:SF1">
    <property type="entry name" value="INTRADIOL RING-CLEAVAGE DIOXYGENASES DOMAIN-CONTAINING PROTEIN-RELATED"/>
    <property type="match status" value="1"/>
</dbReference>
<protein>
    <submittedName>
        <fullName evidence="2">Twin-arginine translocation pathway signal</fullName>
    </submittedName>
</protein>